<keyword evidence="1" id="KW-0732">Signal</keyword>
<dbReference type="EMBL" id="JAMYPJ010000015">
    <property type="protein sequence ID" value="MER8933871.1"/>
    <property type="molecule type" value="Genomic_DNA"/>
</dbReference>
<protein>
    <submittedName>
        <fullName evidence="2">Uncharacterized protein</fullName>
    </submittedName>
</protein>
<gene>
    <name evidence="2" type="ORF">NKI33_12955</name>
</gene>
<reference evidence="2 3" key="1">
    <citation type="journal article" date="2024" name="Proc. Natl. Acad. Sci. U.S.A.">
        <title>The evolutionary genomics of adaptation to stress in wild rhizobium bacteria.</title>
        <authorList>
            <person name="Kehlet-Delgado H."/>
            <person name="Montoya A.P."/>
            <person name="Jensen K.T."/>
            <person name="Wendlandt C.E."/>
            <person name="Dexheimer C."/>
            <person name="Roberts M."/>
            <person name="Torres Martinez L."/>
            <person name="Friesen M.L."/>
            <person name="Griffitts J.S."/>
            <person name="Porter S.S."/>
        </authorList>
    </citation>
    <scope>NUCLEOTIDE SEQUENCE [LARGE SCALE GENOMIC DNA]</scope>
    <source>
        <strain evidence="2 3">M0729</strain>
    </source>
</reference>
<evidence type="ECO:0000256" key="1">
    <source>
        <dbReference type="SAM" id="SignalP"/>
    </source>
</evidence>
<evidence type="ECO:0000313" key="3">
    <source>
        <dbReference type="Proteomes" id="UP001464387"/>
    </source>
</evidence>
<feature type="chain" id="PRO_5045374854" evidence="1">
    <location>
        <begin position="28"/>
        <end position="109"/>
    </location>
</feature>
<organism evidence="2 3">
    <name type="scientific">Mesorhizobium opportunistum</name>
    <dbReference type="NCBI Taxonomy" id="593909"/>
    <lineage>
        <taxon>Bacteria</taxon>
        <taxon>Pseudomonadati</taxon>
        <taxon>Pseudomonadota</taxon>
        <taxon>Alphaproteobacteria</taxon>
        <taxon>Hyphomicrobiales</taxon>
        <taxon>Phyllobacteriaceae</taxon>
        <taxon>Mesorhizobium</taxon>
    </lineage>
</organism>
<dbReference type="Proteomes" id="UP001464387">
    <property type="component" value="Unassembled WGS sequence"/>
</dbReference>
<evidence type="ECO:0000313" key="2">
    <source>
        <dbReference type="EMBL" id="MER8933871.1"/>
    </source>
</evidence>
<dbReference type="RefSeq" id="WP_287270998.1">
    <property type="nucleotide sequence ID" value="NZ_JAMYMY010000018.1"/>
</dbReference>
<accession>A0ABV1YFB9</accession>
<comment type="caution">
    <text evidence="2">The sequence shown here is derived from an EMBL/GenBank/DDBJ whole genome shotgun (WGS) entry which is preliminary data.</text>
</comment>
<proteinExistence type="predicted"/>
<feature type="signal peptide" evidence="1">
    <location>
        <begin position="1"/>
        <end position="27"/>
    </location>
</feature>
<sequence length="109" mass="11704">MKRQMMFTGVIILAAASAISFSSIADAAVRHHTVRHHFVHATIHHGDRHRHAVHHEYVVVGDGLTGDNSAGVNGGMDSYYNGYGSYRGYVGGFCGTIAWTLGICSPHGP</sequence>
<keyword evidence="3" id="KW-1185">Reference proteome</keyword>
<name>A0ABV1YFB9_9HYPH</name>